<dbReference type="PROSITE" id="PS50158">
    <property type="entry name" value="ZF_CCHC"/>
    <property type="match status" value="1"/>
</dbReference>
<evidence type="ECO:0000256" key="3">
    <source>
        <dbReference type="SAM" id="MobiDB-lite"/>
    </source>
</evidence>
<keyword evidence="4" id="KW-0812">Transmembrane</keyword>
<accession>A0ABQ5IR43</accession>
<comment type="caution">
    <text evidence="6">The sequence shown here is derived from an EMBL/GenBank/DDBJ whole genome shotgun (WGS) entry which is preliminary data.</text>
</comment>
<dbReference type="Pfam" id="PF13976">
    <property type="entry name" value="gag_pre-integrs"/>
    <property type="match status" value="1"/>
</dbReference>
<feature type="region of interest" description="Disordered" evidence="3">
    <location>
        <begin position="1"/>
        <end position="40"/>
    </location>
</feature>
<dbReference type="Pfam" id="PF22936">
    <property type="entry name" value="Pol_BBD"/>
    <property type="match status" value="1"/>
</dbReference>
<dbReference type="Pfam" id="PF00098">
    <property type="entry name" value="zf-CCHC"/>
    <property type="match status" value="1"/>
</dbReference>
<feature type="region of interest" description="Disordered" evidence="3">
    <location>
        <begin position="866"/>
        <end position="894"/>
    </location>
</feature>
<protein>
    <submittedName>
        <fullName evidence="6">Ribonuclease H-like domain-containing protein</fullName>
    </submittedName>
</protein>
<feature type="region of interest" description="Disordered" evidence="3">
    <location>
        <begin position="1473"/>
        <end position="1570"/>
    </location>
</feature>
<dbReference type="InterPro" id="IPR001878">
    <property type="entry name" value="Znf_CCHC"/>
</dbReference>
<name>A0ABQ5IR43_9ASTR</name>
<feature type="compositionally biased region" description="Polar residues" evidence="3">
    <location>
        <begin position="757"/>
        <end position="766"/>
    </location>
</feature>
<keyword evidence="1" id="KW-0064">Aspartyl protease</keyword>
<feature type="compositionally biased region" description="Basic and acidic residues" evidence="3">
    <location>
        <begin position="747"/>
        <end position="756"/>
    </location>
</feature>
<dbReference type="EMBL" id="BQNB010021008">
    <property type="protein sequence ID" value="GJU01907.1"/>
    <property type="molecule type" value="Genomic_DNA"/>
</dbReference>
<keyword evidence="1" id="KW-0378">Hydrolase</keyword>
<evidence type="ECO:0000256" key="1">
    <source>
        <dbReference type="ARBA" id="ARBA00022750"/>
    </source>
</evidence>
<dbReference type="Proteomes" id="UP001151760">
    <property type="component" value="Unassembled WGS sequence"/>
</dbReference>
<dbReference type="PANTHER" id="PTHR11439">
    <property type="entry name" value="GAG-POL-RELATED RETROTRANSPOSON"/>
    <property type="match status" value="1"/>
</dbReference>
<organism evidence="6 7">
    <name type="scientific">Tanacetum coccineum</name>
    <dbReference type="NCBI Taxonomy" id="301880"/>
    <lineage>
        <taxon>Eukaryota</taxon>
        <taxon>Viridiplantae</taxon>
        <taxon>Streptophyta</taxon>
        <taxon>Embryophyta</taxon>
        <taxon>Tracheophyta</taxon>
        <taxon>Spermatophyta</taxon>
        <taxon>Magnoliopsida</taxon>
        <taxon>eudicotyledons</taxon>
        <taxon>Gunneridae</taxon>
        <taxon>Pentapetalae</taxon>
        <taxon>asterids</taxon>
        <taxon>campanulids</taxon>
        <taxon>Asterales</taxon>
        <taxon>Asteraceae</taxon>
        <taxon>Asteroideae</taxon>
        <taxon>Anthemideae</taxon>
        <taxon>Anthemidinae</taxon>
        <taxon>Tanacetum</taxon>
    </lineage>
</organism>
<evidence type="ECO:0000256" key="4">
    <source>
        <dbReference type="SAM" id="Phobius"/>
    </source>
</evidence>
<dbReference type="InterPro" id="IPR013103">
    <property type="entry name" value="RVT_2"/>
</dbReference>
<dbReference type="Pfam" id="PF14223">
    <property type="entry name" value="Retrotran_gag_2"/>
    <property type="match status" value="1"/>
</dbReference>
<dbReference type="InterPro" id="IPR025724">
    <property type="entry name" value="GAG-pre-integrase_dom"/>
</dbReference>
<keyword evidence="4" id="KW-0472">Membrane</keyword>
<evidence type="ECO:0000259" key="5">
    <source>
        <dbReference type="PROSITE" id="PS50158"/>
    </source>
</evidence>
<keyword evidence="2" id="KW-0862">Zinc</keyword>
<gene>
    <name evidence="6" type="ORF">Tco_1112245</name>
</gene>
<feature type="compositionally biased region" description="Polar residues" evidence="3">
    <location>
        <begin position="1532"/>
        <end position="1543"/>
    </location>
</feature>
<reference evidence="6" key="1">
    <citation type="journal article" date="2022" name="Int. J. Mol. Sci.">
        <title>Draft Genome of Tanacetum Coccineum: Genomic Comparison of Closely Related Tanacetum-Family Plants.</title>
        <authorList>
            <person name="Yamashiro T."/>
            <person name="Shiraishi A."/>
            <person name="Nakayama K."/>
            <person name="Satake H."/>
        </authorList>
    </citation>
    <scope>NUCLEOTIDE SEQUENCE</scope>
</reference>
<feature type="transmembrane region" description="Helical" evidence="4">
    <location>
        <begin position="2196"/>
        <end position="2221"/>
    </location>
</feature>
<feature type="transmembrane region" description="Helical" evidence="4">
    <location>
        <begin position="2171"/>
        <end position="2189"/>
    </location>
</feature>
<dbReference type="InterPro" id="IPR012337">
    <property type="entry name" value="RNaseH-like_sf"/>
</dbReference>
<dbReference type="CDD" id="cd09272">
    <property type="entry name" value="RNase_HI_RT_Ty1"/>
    <property type="match status" value="1"/>
</dbReference>
<dbReference type="InterPro" id="IPR036397">
    <property type="entry name" value="RNaseH_sf"/>
</dbReference>
<dbReference type="InterPro" id="IPR057670">
    <property type="entry name" value="SH3_retrovirus"/>
</dbReference>
<feature type="transmembrane region" description="Helical" evidence="4">
    <location>
        <begin position="2271"/>
        <end position="2293"/>
    </location>
</feature>
<feature type="compositionally biased region" description="Polar residues" evidence="3">
    <location>
        <begin position="1556"/>
        <end position="1569"/>
    </location>
</feature>
<dbReference type="Pfam" id="PF07727">
    <property type="entry name" value="RVT_2"/>
    <property type="match status" value="1"/>
</dbReference>
<keyword evidence="4" id="KW-1133">Transmembrane helix</keyword>
<dbReference type="PANTHER" id="PTHR11439:SF495">
    <property type="entry name" value="REVERSE TRANSCRIPTASE, RNA-DEPENDENT DNA POLYMERASE-RELATED"/>
    <property type="match status" value="1"/>
</dbReference>
<dbReference type="SUPFAM" id="SSF53098">
    <property type="entry name" value="Ribonuclease H-like"/>
    <property type="match status" value="1"/>
</dbReference>
<feature type="transmembrane region" description="Helical" evidence="4">
    <location>
        <begin position="2233"/>
        <end position="2259"/>
    </location>
</feature>
<reference evidence="6" key="2">
    <citation type="submission" date="2022-01" db="EMBL/GenBank/DDBJ databases">
        <authorList>
            <person name="Yamashiro T."/>
            <person name="Shiraishi A."/>
            <person name="Satake H."/>
            <person name="Nakayama K."/>
        </authorList>
    </citation>
    <scope>NUCLEOTIDE SEQUENCE</scope>
</reference>
<sequence>MSEPIPTQSPFTYPIPNSSASPSVTQDDTFMPNPSASPSFTQDDTFMPEPIQPMPTFTQTAFSQPAVHTQHTHPAQTNPTGQQYPNNVQSQQFQQFQTATISANNAKFPYLEKEKYEIWAMKMEYWIQNADHNLWRIVQQGNSPKRLGKDAKGNTIVHPPVSLDEHVAVQRENKVRTLLLQALPEDHMPDFHHYDDARDIWMAVKARFGGNEESKKMKKTMLKQQFAEFSVTEEEGLHKGYDRFQKILSQLNQVQARPDNDDINLKFLRALPSSWSQVALALKTRGGLESMSFDDLYNKLRSLELDVRIGHSYGVKVAAAPTHSAFIGTACSGSKPTYSDQQRIVPSVSQTSGRSDNVMECVLHSFVAENEQDQDMIYEDFDQVDQLEMEEMDLKWQMAMLSLRINRFEKKAGRKMNYNNQQPARFDRRKVRCYKCLQLGHFARECNVKTVDDKARYSAFKVTEVKTDEPKALVSVDSMVNWSDHAAENTTGAVEKVYGMMAGLHADSADASDAAAEFAMMGISPKVQNCPLGCDSKINDLNHMYNNLDRLYNDCYIKVQAYQHAVKTLESQKDWYHKTQIALEEKIRVLSANLENTTNTLSYTEKLHDQAQKEKKEWEVKFEATLARFEKWKESSKNLKNLIDSSMSTRTKVGLGFQEYFGVDEVFDLSTPSVFYSDPVEKEVKPLYSTFVKAGEMHTVPPPITGTYMPSPYQSDIEETQVSYGSKSDNSISDTISESNDFVSCDNSDKSSDSETHASCASSLKTQTKDIPPPVDIQTLPESDVEDPNSTTCSPSFSCSENVKSPRVICNKSGVNNRKVCKNNFVRVKKCFVCGSKLHLIKDCDFYNCVDSVPCKSKAASVSAGSRISPASVPAGRSDSAASRNRPAVHSAGSRIRWLSKDQSNCFCWTMGKPVKTSAGSLGGNPRPHIGGDPSTDNDIGIVDSGCSRSMTGNKEKLADFVPIKGGIVKFGGGDGRISGKGTIRTSKLDFENVYYVEELQHFNLFSVSQICDKKNKVLFTDTDCLVLSEEFQLPDASQVVLRIPRKHDLYTFHISDLQPEQKVTCLVAKASLDESTRWHRRMAHVNFKTINKLAKEGLVDGLPLKVFTNEHNCVACNKGKQHKASYKHISAVRFITDTLQLLHMDLFGPTNIRSIDQKYYSLVVTDDFSRFSWTFFLGTKDETFYVLKEFITLIENQLNKKVKGIRFYNRVAERKNRTLIEAARTMLADSKLPTMFWTKAVSTACYVLNRVSITNPHNKTPYELISGKVPQISHLKPFGCQVTILNTSDYLGKFEGKADDGYLVGYASNSKAYRVYNLPNKRVEETLNLRFLEDKPNVQGIGHEWYFDLDYLTDSLGYTRFKTDTPAGTHETNINAGTQDHDSDSEVDEQVIVIPSFPSNRFAGPSSSNGPRIMERNADYAEELAKLQRQEHEAKDAAARYGYLFSQATAEILCQAEAEIRDQGVSAVKDPAGVDSAVKDPAGVDSAVKDSAGVDSADGVSTGSPSADSDPAVGNPADSFPPAGRVEPTDESNPAVSSSVSADFNPVYADESTLPPGQQLGSSENTTRFPVPSDVCMDQISSGIFTSSSYDDDFRATLTNLAPAVEVNPVPTKRVNTIHPQSQILGDLASPVMTRSRAQKSKFGESAFIGYIQDQQRTNHTDQLHCLSACFLSQLEPTSIAKALEDPDWVDAMQEEMQQFINQQVWKLVPLPVGKHAIGTKWILKNKRDARGIVVRNKARLVAQGHRQEEGIDYDEVFAPVARIEAIRLFLAFASYMGFLVYQLDVKSAFLYGEIEEEVYVTQPKGFEDPYFPKHVYRVVKALYGLHQAPRAWYARLSTFLLQHNYRRGTIDKTLFIKKDSRDIILVQVYVDDIIFGSTNKAWCDEFEVLMKGEFEMSAMGEMTFFLGLQVKQLPDGIFISQDKYVKDMLTKFDMESVRTATTPYEAAKTKLKDETDPPVNVHLYRSMIGSLMYLTASRPDIMFAVSACSRHQVTPLTSHLNAVKKIFKYLKGQPKLGLWYPKDSPFQLEAYSDSDYAGSHGDRKSTTGGCQFLGRRLISWQCKKQTIVATSSTEAEYVAAASCCAQVLWIQNQLLDYGFNFMNTKIFIDNQSTICIVKNPVFHQRTKHIEIRHHFIRDANEKNLIQVLKIHTDDNVADLLTKAFDGPRFAYLSILLLVVILPAASLVSAGSSMFLLVVILPAASLVSAGSSMFLLVVILPAASLVSAGSSMFLLVVIPPAASLVSAGSSMVLLVVILPAGRMVSAGWSMVLLVVIFPAARLVSAGCTMVLLEVIVPAGFFVPAGSYGLCCW</sequence>
<dbReference type="Pfam" id="PF25597">
    <property type="entry name" value="SH3_retrovirus"/>
    <property type="match status" value="1"/>
</dbReference>
<evidence type="ECO:0000256" key="2">
    <source>
        <dbReference type="PROSITE-ProRule" id="PRU00047"/>
    </source>
</evidence>
<dbReference type="Gene3D" id="3.30.420.10">
    <property type="entry name" value="Ribonuclease H-like superfamily/Ribonuclease H"/>
    <property type="match status" value="2"/>
</dbReference>
<dbReference type="InterPro" id="IPR043502">
    <property type="entry name" value="DNA/RNA_pol_sf"/>
</dbReference>
<keyword evidence="1" id="KW-0645">Protease</keyword>
<evidence type="ECO:0000313" key="7">
    <source>
        <dbReference type="Proteomes" id="UP001151760"/>
    </source>
</evidence>
<dbReference type="SUPFAM" id="SSF57756">
    <property type="entry name" value="Retrovirus zinc finger-like domains"/>
    <property type="match status" value="1"/>
</dbReference>
<dbReference type="SMART" id="SM00343">
    <property type="entry name" value="ZnF_C2HC"/>
    <property type="match status" value="2"/>
</dbReference>
<dbReference type="InterPro" id="IPR054722">
    <property type="entry name" value="PolX-like_BBD"/>
</dbReference>
<keyword evidence="2" id="KW-0863">Zinc-finger</keyword>
<proteinExistence type="predicted"/>
<feature type="domain" description="CCHC-type" evidence="5">
    <location>
        <begin position="432"/>
        <end position="446"/>
    </location>
</feature>
<dbReference type="SUPFAM" id="SSF56672">
    <property type="entry name" value="DNA/RNA polymerases"/>
    <property type="match status" value="1"/>
</dbReference>
<feature type="region of interest" description="Disordered" evidence="3">
    <location>
        <begin position="743"/>
        <end position="789"/>
    </location>
</feature>
<evidence type="ECO:0000313" key="6">
    <source>
        <dbReference type="EMBL" id="GJU01907.1"/>
    </source>
</evidence>
<keyword evidence="7" id="KW-1185">Reference proteome</keyword>
<dbReference type="InterPro" id="IPR036875">
    <property type="entry name" value="Znf_CCHC_sf"/>
</dbReference>
<keyword evidence="2" id="KW-0479">Metal-binding</keyword>